<evidence type="ECO:0000256" key="2">
    <source>
        <dbReference type="ARBA" id="ARBA00009810"/>
    </source>
</evidence>
<organism evidence="20">
    <name type="scientific">Leptolyngbya sp. NK1-12</name>
    <dbReference type="NCBI Taxonomy" id="2547451"/>
    <lineage>
        <taxon>Bacteria</taxon>
        <taxon>Bacillati</taxon>
        <taxon>Cyanobacteriota</taxon>
        <taxon>Cyanophyceae</taxon>
        <taxon>Leptolyngbyales</taxon>
        <taxon>Leptolyngbyaceae</taxon>
        <taxon>Leptolyngbya group</taxon>
        <taxon>Leptolyngbya</taxon>
    </lineage>
</organism>
<dbReference type="GO" id="GO:0015891">
    <property type="term" value="P:siderophore transport"/>
    <property type="evidence" value="ECO:0007669"/>
    <property type="project" value="InterPro"/>
</dbReference>
<evidence type="ECO:0000256" key="9">
    <source>
        <dbReference type="ARBA" id="ARBA00023065"/>
    </source>
</evidence>
<dbReference type="Gene3D" id="2.40.170.20">
    <property type="entry name" value="TonB-dependent receptor, beta-barrel domain"/>
    <property type="match status" value="1"/>
</dbReference>
<dbReference type="CDD" id="cd01347">
    <property type="entry name" value="ligand_gated_channel"/>
    <property type="match status" value="1"/>
</dbReference>
<keyword evidence="7 16" id="KW-0732">Signal</keyword>
<dbReference type="NCBIfam" id="TIGR01783">
    <property type="entry name" value="TonB-siderophor"/>
    <property type="match status" value="1"/>
</dbReference>
<feature type="chain" id="PRO_5041650022" evidence="16">
    <location>
        <begin position="31"/>
        <end position="865"/>
    </location>
</feature>
<feature type="compositionally biased region" description="Low complexity" evidence="15">
    <location>
        <begin position="43"/>
        <end position="57"/>
    </location>
</feature>
<dbReference type="GO" id="GO:0038023">
    <property type="term" value="F:signaling receptor activity"/>
    <property type="evidence" value="ECO:0007669"/>
    <property type="project" value="InterPro"/>
</dbReference>
<dbReference type="Gene3D" id="2.170.130.10">
    <property type="entry name" value="TonB-dependent receptor, plug domain"/>
    <property type="match status" value="1"/>
</dbReference>
<dbReference type="InterPro" id="IPR012910">
    <property type="entry name" value="Plug_dom"/>
</dbReference>
<dbReference type="InterPro" id="IPR037066">
    <property type="entry name" value="Plug_dom_sf"/>
</dbReference>
<evidence type="ECO:0000256" key="1">
    <source>
        <dbReference type="ARBA" id="ARBA00004571"/>
    </source>
</evidence>
<evidence type="ECO:0000259" key="19">
    <source>
        <dbReference type="Pfam" id="PF11741"/>
    </source>
</evidence>
<keyword evidence="9" id="KW-0406">Ion transport</keyword>
<dbReference type="FunFam" id="2.170.130.10:FF:000001">
    <property type="entry name" value="Catecholate siderophore TonB-dependent receptor"/>
    <property type="match status" value="1"/>
</dbReference>
<evidence type="ECO:0000256" key="11">
    <source>
        <dbReference type="ARBA" id="ARBA00023136"/>
    </source>
</evidence>
<evidence type="ECO:0000256" key="8">
    <source>
        <dbReference type="ARBA" id="ARBA00023004"/>
    </source>
</evidence>
<reference evidence="20" key="1">
    <citation type="submission" date="2020-05" db="EMBL/GenBank/DDBJ databases">
        <authorList>
            <person name="Zhu T."/>
            <person name="Keshari N."/>
            <person name="Lu X."/>
        </authorList>
    </citation>
    <scope>NUCLEOTIDE SEQUENCE</scope>
    <source>
        <strain evidence="20">NK1-12</strain>
    </source>
</reference>
<dbReference type="PANTHER" id="PTHR32552">
    <property type="entry name" value="FERRICHROME IRON RECEPTOR-RELATED"/>
    <property type="match status" value="1"/>
</dbReference>
<keyword evidence="20" id="KW-0675">Receptor</keyword>
<evidence type="ECO:0000313" key="20">
    <source>
        <dbReference type="EMBL" id="WNZ22522.1"/>
    </source>
</evidence>
<feature type="region of interest" description="Disordered" evidence="15">
    <location>
        <begin position="751"/>
        <end position="771"/>
    </location>
</feature>
<dbReference type="Pfam" id="PF00593">
    <property type="entry name" value="TonB_dep_Rec_b-barrel"/>
    <property type="match status" value="1"/>
</dbReference>
<evidence type="ECO:0000256" key="3">
    <source>
        <dbReference type="ARBA" id="ARBA00022448"/>
    </source>
</evidence>
<evidence type="ECO:0000256" key="12">
    <source>
        <dbReference type="ARBA" id="ARBA00023237"/>
    </source>
</evidence>
<feature type="region of interest" description="Disordered" evidence="15">
    <location>
        <begin position="33"/>
        <end position="62"/>
    </location>
</feature>
<evidence type="ECO:0000256" key="10">
    <source>
        <dbReference type="ARBA" id="ARBA00023077"/>
    </source>
</evidence>
<dbReference type="FunFam" id="2.40.170.20:FF:000005">
    <property type="entry name" value="TonB-dependent siderophore receptor"/>
    <property type="match status" value="1"/>
</dbReference>
<dbReference type="EMBL" id="CP053586">
    <property type="protein sequence ID" value="WNZ22522.1"/>
    <property type="molecule type" value="Genomic_DNA"/>
</dbReference>
<gene>
    <name evidence="20" type="ORF">HJG54_06395</name>
</gene>
<dbReference type="GO" id="GO:0009279">
    <property type="term" value="C:cell outer membrane"/>
    <property type="evidence" value="ECO:0007669"/>
    <property type="project" value="UniProtKB-SubCell"/>
</dbReference>
<evidence type="ECO:0000256" key="5">
    <source>
        <dbReference type="ARBA" id="ARBA00022496"/>
    </source>
</evidence>
<keyword evidence="12 13" id="KW-0998">Cell outer membrane</keyword>
<dbReference type="InterPro" id="IPR010105">
    <property type="entry name" value="TonB_sidphr_rcpt"/>
</dbReference>
<dbReference type="AlphaFoldDB" id="A0AA96WA03"/>
<feature type="compositionally biased region" description="Polar residues" evidence="15">
    <location>
        <begin position="753"/>
        <end position="771"/>
    </location>
</feature>
<keyword evidence="5" id="KW-0410">Iron transport</keyword>
<accession>A0AA96WA03</accession>
<dbReference type="InterPro" id="IPR021731">
    <property type="entry name" value="AMIN_dom"/>
</dbReference>
<keyword evidence="6 13" id="KW-0812">Transmembrane</keyword>
<evidence type="ECO:0000256" key="6">
    <source>
        <dbReference type="ARBA" id="ARBA00022692"/>
    </source>
</evidence>
<dbReference type="Pfam" id="PF07715">
    <property type="entry name" value="Plug"/>
    <property type="match status" value="1"/>
</dbReference>
<keyword evidence="8" id="KW-0408">Iron</keyword>
<feature type="domain" description="TonB-dependent receptor plug" evidence="18">
    <location>
        <begin position="223"/>
        <end position="323"/>
    </location>
</feature>
<dbReference type="Pfam" id="PF11741">
    <property type="entry name" value="AMIN"/>
    <property type="match status" value="1"/>
</dbReference>
<proteinExistence type="inferred from homology"/>
<feature type="domain" description="TonB-dependent receptor-like beta-barrel" evidence="17">
    <location>
        <begin position="399"/>
        <end position="834"/>
    </location>
</feature>
<evidence type="ECO:0000259" key="18">
    <source>
        <dbReference type="Pfam" id="PF07715"/>
    </source>
</evidence>
<comment type="subcellular location">
    <subcellularLocation>
        <location evidence="1 13">Cell outer membrane</location>
        <topology evidence="1 13">Multi-pass membrane protein</topology>
    </subcellularLocation>
</comment>
<dbReference type="InterPro" id="IPR039426">
    <property type="entry name" value="TonB-dep_rcpt-like"/>
</dbReference>
<dbReference type="SUPFAM" id="SSF56935">
    <property type="entry name" value="Porins"/>
    <property type="match status" value="1"/>
</dbReference>
<evidence type="ECO:0000256" key="15">
    <source>
        <dbReference type="SAM" id="MobiDB-lite"/>
    </source>
</evidence>
<keyword evidence="3 13" id="KW-0813">Transport</keyword>
<comment type="similarity">
    <text evidence="2 13 14">Belongs to the TonB-dependent receptor family.</text>
</comment>
<keyword evidence="11 13" id="KW-0472">Membrane</keyword>
<dbReference type="GO" id="GO:0015344">
    <property type="term" value="F:siderophore uptake transmembrane transporter activity"/>
    <property type="evidence" value="ECO:0007669"/>
    <property type="project" value="TreeGrafter"/>
</dbReference>
<feature type="domain" description="AMIN" evidence="19">
    <location>
        <begin position="86"/>
        <end position="180"/>
    </location>
</feature>
<feature type="signal peptide" evidence="16">
    <location>
        <begin position="1"/>
        <end position="30"/>
    </location>
</feature>
<evidence type="ECO:0000256" key="16">
    <source>
        <dbReference type="SAM" id="SignalP"/>
    </source>
</evidence>
<dbReference type="PANTHER" id="PTHR32552:SF68">
    <property type="entry name" value="FERRICHROME OUTER MEMBRANE TRANSPORTER_PHAGE RECEPTOR"/>
    <property type="match status" value="1"/>
</dbReference>
<protein>
    <submittedName>
        <fullName evidence="20">TonB-dependent siderophore receptor</fullName>
    </submittedName>
</protein>
<evidence type="ECO:0000256" key="4">
    <source>
        <dbReference type="ARBA" id="ARBA00022452"/>
    </source>
</evidence>
<evidence type="ECO:0000259" key="17">
    <source>
        <dbReference type="Pfam" id="PF00593"/>
    </source>
</evidence>
<evidence type="ECO:0000256" key="13">
    <source>
        <dbReference type="PROSITE-ProRule" id="PRU01360"/>
    </source>
</evidence>
<evidence type="ECO:0000256" key="14">
    <source>
        <dbReference type="RuleBase" id="RU003357"/>
    </source>
</evidence>
<dbReference type="InterPro" id="IPR000531">
    <property type="entry name" value="Beta-barrel_TonB"/>
</dbReference>
<keyword evidence="10 14" id="KW-0798">TonB box</keyword>
<sequence>MVCGVMIKQFRYWVVGVSLLSVLLPTPAKAQMEREGAEELTSEESSTPSPLTPSTAPFLSDLEQPNTTVDEWIAQIEQTAVQITGVQVNATDTGLAITLETDQPLQVPSTSVVGNALIADIANAVLALPEGEEFQQANPTAGIALVSLTSLPNNRVRVAITGVDAPPTANLSIESAGLVLAVTPGTEAAGTDEDAIQVVVTGEQGSDYYVPEASTATRTDTPLRDVPQSITVIPRQVIADQGVTQISDALRNVSGVSSRFSSLRPDGDAAIIRGFESFGYFFTNGIRNLGPGSAFQQELANVERIEVLRGPASVLYGQGEPGGLINLVTELPTDEPFYEVEGTIGNYDFYRPGIDISGPLNDGGTIGYRLNAQYQNSGTFVDFVDIERIFVAPVLSFELGRDTSLILEGSYLRDSRNIYPGLPAVGTVLENPLGEVPRSRYLGEPDFSDVTYESFNIGYRLEHEFSENLRVRNAFRVEIADVLERDLIGLGPLQPDNRTVNRNASTTSGGTTTYSLVTDVVGRVSTGSVNHDLLFGIDLRRQTESFELFFGGDTIDLFDPDYGNRDFGLERGYDATQVRSYVGVYAQDLISIFDNLKLLLGARYDLANQEYIGRLEGESTLFQQDTQLSPRVGIVYQPIPPVSLYASWSRSFFPLGDFGDRNPDGTPFEPTTGEQFEVGVKTEFLDGRLAATLAAYEITRQNVLTDDPDRPNFRIQIGEQRSRGIEFDVAGEILPGWNLIASYAYTDAEITEDNSGNEGNRPNNVPQHSGSLWSTYEIQSGDLQGLGLGAGIFVVGDRPGDLANTFDLPSYVRTDAAIFYRRDNWQVQLNLKNLFDVDYFESAISRNSVSPGAPFTILGTVSVRF</sequence>
<dbReference type="InterPro" id="IPR036942">
    <property type="entry name" value="Beta-barrel_TonB_sf"/>
</dbReference>
<name>A0AA96WA03_9CYAN</name>
<evidence type="ECO:0000256" key="7">
    <source>
        <dbReference type="ARBA" id="ARBA00022729"/>
    </source>
</evidence>
<dbReference type="PROSITE" id="PS52016">
    <property type="entry name" value="TONB_DEPENDENT_REC_3"/>
    <property type="match status" value="1"/>
</dbReference>
<keyword evidence="4 13" id="KW-1134">Transmembrane beta strand</keyword>